<evidence type="ECO:0000313" key="3">
    <source>
        <dbReference type="Proteomes" id="UP000503264"/>
    </source>
</evidence>
<dbReference type="Pfam" id="PF08666">
    <property type="entry name" value="SAF"/>
    <property type="match status" value="1"/>
</dbReference>
<dbReference type="SUPFAM" id="SSF51269">
    <property type="entry name" value="AFP III-like domain"/>
    <property type="match status" value="1"/>
</dbReference>
<gene>
    <name evidence="2" type="primary">neuB</name>
    <name evidence="2" type="ORF">CMUC_1590</name>
</gene>
<evidence type="ECO:0000313" key="2">
    <source>
        <dbReference type="EMBL" id="QCD45340.1"/>
    </source>
</evidence>
<reference evidence="2 3" key="1">
    <citation type="submission" date="2016-07" db="EMBL/GenBank/DDBJ databases">
        <title>Comparative genomics of the Campylobacter concisus group.</title>
        <authorList>
            <person name="Miller W.G."/>
            <person name="Yee E."/>
            <person name="Chapman M.H."/>
            <person name="Huynh S."/>
            <person name="Bono J.L."/>
            <person name="On S.L.W."/>
            <person name="StLeger J."/>
            <person name="Foster G."/>
            <person name="Parker C.T."/>
        </authorList>
    </citation>
    <scope>NUCLEOTIDE SEQUENCE [LARGE SCALE GENOMIC DNA]</scope>
    <source>
        <strain evidence="2 3">CCUG 21559</strain>
    </source>
</reference>
<dbReference type="SUPFAM" id="SSF51569">
    <property type="entry name" value="Aldolase"/>
    <property type="match status" value="1"/>
</dbReference>
<organism evidence="2 3">
    <name type="scientific">Campylobacter mucosalis CCUG 21559</name>
    <dbReference type="NCBI Taxonomy" id="1032067"/>
    <lineage>
        <taxon>Bacteria</taxon>
        <taxon>Pseudomonadati</taxon>
        <taxon>Campylobacterota</taxon>
        <taxon>Epsilonproteobacteria</taxon>
        <taxon>Campylobacterales</taxon>
        <taxon>Campylobacteraceae</taxon>
        <taxon>Campylobacter</taxon>
    </lineage>
</organism>
<proteinExistence type="predicted"/>
<dbReference type="InterPro" id="IPR013132">
    <property type="entry name" value="PseI/NeuA/B-like_N"/>
</dbReference>
<dbReference type="Gene3D" id="3.20.20.70">
    <property type="entry name" value="Aldolase class I"/>
    <property type="match status" value="1"/>
</dbReference>
<feature type="domain" description="AFP-like" evidence="1">
    <location>
        <begin position="292"/>
        <end position="349"/>
    </location>
</feature>
<keyword evidence="3" id="KW-1185">Reference proteome</keyword>
<keyword evidence="2" id="KW-0808">Transferase</keyword>
<dbReference type="InterPro" id="IPR006190">
    <property type="entry name" value="SAF_AFP_Neu5Ac"/>
</dbReference>
<sequence length="349" mass="38308">MQNPKEFKIQNRLVGINHEPLIICEIGINHEGSIKTAFEMVDAAHMAGAEVIKHQTHIVEDEMSNEAKGVIPGNADVSIYEIMKRCALSEEDEIKLQKYVESKGMIFISTPFSRAAAHRLQKMNIPAYKIGSGECNNYPLVKLIASFGKPIILSTGMNDIQSIKKTVSIIESAGVPYALLHCTNVYPTKYSDVRLGAMSELMREFPNAVVGLSDHTTDNYACMGAVALGASILERHFTDSMHRVGPDIVCSMDPIAFKELKTASSALAKMRFGQKNTLIDDEKPTKAFAFASVVADADIKKGDVLSGENLWVKRPSGGDFGADEYESLFGKIAKNDIAKNSQIKKQDVY</sequence>
<dbReference type="GO" id="GO:0016051">
    <property type="term" value="P:carbohydrate biosynthetic process"/>
    <property type="evidence" value="ECO:0007669"/>
    <property type="project" value="InterPro"/>
</dbReference>
<dbReference type="EC" id="2.5.1.56" evidence="2"/>
<dbReference type="SMART" id="SM00858">
    <property type="entry name" value="SAF"/>
    <property type="match status" value="1"/>
</dbReference>
<dbReference type="Pfam" id="PF03102">
    <property type="entry name" value="NeuB"/>
    <property type="match status" value="1"/>
</dbReference>
<dbReference type="InterPro" id="IPR013785">
    <property type="entry name" value="Aldolase_TIM"/>
</dbReference>
<dbReference type="Gene3D" id="3.90.1210.10">
    <property type="entry name" value="Antifreeze-like/N-acetylneuraminic acid synthase C-terminal domain"/>
    <property type="match status" value="1"/>
</dbReference>
<dbReference type="AlphaFoldDB" id="A0A6G5QI45"/>
<dbReference type="InterPro" id="IPR013974">
    <property type="entry name" value="SAF"/>
</dbReference>
<dbReference type="CDD" id="cd11615">
    <property type="entry name" value="SAF_NeuB_like"/>
    <property type="match status" value="1"/>
</dbReference>
<protein>
    <submittedName>
        <fullName evidence="2">Sialic acid synthase (N-acetylneuraminic acid synthetase)</fullName>
        <ecNumber evidence="2">2.5.1.56</ecNumber>
    </submittedName>
</protein>
<dbReference type="EMBL" id="CP012542">
    <property type="protein sequence ID" value="QCD45340.1"/>
    <property type="molecule type" value="Genomic_DNA"/>
</dbReference>
<evidence type="ECO:0000259" key="1">
    <source>
        <dbReference type="PROSITE" id="PS50844"/>
    </source>
</evidence>
<dbReference type="InterPro" id="IPR051690">
    <property type="entry name" value="PseI-like"/>
</dbReference>
<dbReference type="InterPro" id="IPR036732">
    <property type="entry name" value="AFP_Neu5c_C_sf"/>
</dbReference>
<dbReference type="PANTHER" id="PTHR42966:SF1">
    <property type="entry name" value="SIALIC ACID SYNTHASE"/>
    <property type="match status" value="1"/>
</dbReference>
<dbReference type="InterPro" id="IPR057736">
    <property type="entry name" value="SAF_PseI/NeuA/NeuB"/>
</dbReference>
<dbReference type="GO" id="GO:0050462">
    <property type="term" value="F:N-acetylneuraminate synthase activity"/>
    <property type="evidence" value="ECO:0007669"/>
    <property type="project" value="UniProtKB-EC"/>
</dbReference>
<name>A0A6G5QI45_9BACT</name>
<dbReference type="PROSITE" id="PS50844">
    <property type="entry name" value="AFP_LIKE"/>
    <property type="match status" value="1"/>
</dbReference>
<dbReference type="Proteomes" id="UP000503264">
    <property type="component" value="Chromosome"/>
</dbReference>
<accession>A0A6G5QI45</accession>
<dbReference type="GO" id="GO:0047444">
    <property type="term" value="F:N-acylneuraminate-9-phosphate synthase activity"/>
    <property type="evidence" value="ECO:0007669"/>
    <property type="project" value="TreeGrafter"/>
</dbReference>
<dbReference type="PANTHER" id="PTHR42966">
    <property type="entry name" value="N-ACETYLNEURAMINATE SYNTHASE"/>
    <property type="match status" value="1"/>
</dbReference>
<dbReference type="RefSeq" id="WP_171994409.1">
    <property type="nucleotide sequence ID" value="NZ_CP012542.1"/>
</dbReference>